<evidence type="ECO:0000256" key="2">
    <source>
        <dbReference type="ARBA" id="ARBA00006577"/>
    </source>
</evidence>
<keyword evidence="3 5" id="KW-0697">Rotamase</keyword>
<dbReference type="PANTHER" id="PTHR43811:SF19">
    <property type="entry name" value="39 KDA FK506-BINDING NUCLEAR PROTEIN"/>
    <property type="match status" value="1"/>
</dbReference>
<sequence length="174" mass="18394">MPFRFSILATRLAFVLLLTTPSLFLTACGNSENTVAANVDYTKADEALIQKYLADNKITTAQRQPSGLYYVPTKAAPTGTSAVAGKTVSVLYTGELLDGTVFDASAKHGNEPFSFVLGEGKVISGWDQGIALMHKGEKGVLLLPSALGYGPDGAGSDIPPNAVLRFEVELLDVQ</sequence>
<dbReference type="RefSeq" id="WP_144849496.1">
    <property type="nucleotide sequence ID" value="NZ_VMRJ01000004.1"/>
</dbReference>
<evidence type="ECO:0000256" key="1">
    <source>
        <dbReference type="ARBA" id="ARBA00000971"/>
    </source>
</evidence>
<dbReference type="PANTHER" id="PTHR43811">
    <property type="entry name" value="FKBP-TYPE PEPTIDYL-PROLYL CIS-TRANS ISOMERASE FKPA"/>
    <property type="match status" value="1"/>
</dbReference>
<dbReference type="Proteomes" id="UP000317624">
    <property type="component" value="Unassembled WGS sequence"/>
</dbReference>
<evidence type="ECO:0000256" key="3">
    <source>
        <dbReference type="ARBA" id="ARBA00023110"/>
    </source>
</evidence>
<dbReference type="InterPro" id="IPR046357">
    <property type="entry name" value="PPIase_dom_sf"/>
</dbReference>
<keyword evidence="4 5" id="KW-0413">Isomerase</keyword>
<comment type="catalytic activity">
    <reaction evidence="1 5 6">
        <text>[protein]-peptidylproline (omega=180) = [protein]-peptidylproline (omega=0)</text>
        <dbReference type="Rhea" id="RHEA:16237"/>
        <dbReference type="Rhea" id="RHEA-COMP:10747"/>
        <dbReference type="Rhea" id="RHEA-COMP:10748"/>
        <dbReference type="ChEBI" id="CHEBI:83833"/>
        <dbReference type="ChEBI" id="CHEBI:83834"/>
        <dbReference type="EC" id="5.2.1.8"/>
    </reaction>
</comment>
<reference evidence="9 10" key="1">
    <citation type="submission" date="2019-07" db="EMBL/GenBank/DDBJ databases">
        <title>Hymenobacter sp. straun FUR1 Genome sequencing and assembly.</title>
        <authorList>
            <person name="Chhetri G."/>
        </authorList>
    </citation>
    <scope>NUCLEOTIDE SEQUENCE [LARGE SCALE GENOMIC DNA]</scope>
    <source>
        <strain evidence="9 10">Fur1</strain>
    </source>
</reference>
<gene>
    <name evidence="9" type="ORF">FNT36_15340</name>
</gene>
<accession>A0A558BR93</accession>
<dbReference type="InterPro" id="IPR001179">
    <property type="entry name" value="PPIase_FKBP_dom"/>
</dbReference>
<dbReference type="FunFam" id="3.10.50.40:FF:000006">
    <property type="entry name" value="Peptidyl-prolyl cis-trans isomerase"/>
    <property type="match status" value="1"/>
</dbReference>
<dbReference type="OrthoDB" id="25996at2"/>
<evidence type="ECO:0000256" key="4">
    <source>
        <dbReference type="ARBA" id="ARBA00023235"/>
    </source>
</evidence>
<feature type="signal peptide" evidence="7">
    <location>
        <begin position="1"/>
        <end position="27"/>
    </location>
</feature>
<dbReference type="EC" id="5.2.1.8" evidence="6"/>
<dbReference type="SUPFAM" id="SSF54534">
    <property type="entry name" value="FKBP-like"/>
    <property type="match status" value="1"/>
</dbReference>
<evidence type="ECO:0000313" key="9">
    <source>
        <dbReference type="EMBL" id="TVT39036.1"/>
    </source>
</evidence>
<name>A0A558BR93_9BACT</name>
<feature type="domain" description="PPIase FKBP-type" evidence="8">
    <location>
        <begin position="85"/>
        <end position="174"/>
    </location>
</feature>
<evidence type="ECO:0000256" key="5">
    <source>
        <dbReference type="PROSITE-ProRule" id="PRU00277"/>
    </source>
</evidence>
<evidence type="ECO:0000256" key="7">
    <source>
        <dbReference type="SAM" id="SignalP"/>
    </source>
</evidence>
<dbReference type="EMBL" id="VMRJ01000004">
    <property type="protein sequence ID" value="TVT39036.1"/>
    <property type="molecule type" value="Genomic_DNA"/>
</dbReference>
<dbReference type="Pfam" id="PF00254">
    <property type="entry name" value="FKBP_C"/>
    <property type="match status" value="1"/>
</dbReference>
<dbReference type="PROSITE" id="PS51257">
    <property type="entry name" value="PROKAR_LIPOPROTEIN"/>
    <property type="match status" value="1"/>
</dbReference>
<evidence type="ECO:0000259" key="8">
    <source>
        <dbReference type="PROSITE" id="PS50059"/>
    </source>
</evidence>
<dbReference type="PROSITE" id="PS50059">
    <property type="entry name" value="FKBP_PPIASE"/>
    <property type="match status" value="1"/>
</dbReference>
<protein>
    <recommendedName>
        <fullName evidence="6">Peptidyl-prolyl cis-trans isomerase</fullName>
        <ecNumber evidence="6">5.2.1.8</ecNumber>
    </recommendedName>
</protein>
<evidence type="ECO:0000256" key="6">
    <source>
        <dbReference type="RuleBase" id="RU003915"/>
    </source>
</evidence>
<dbReference type="GO" id="GO:0003755">
    <property type="term" value="F:peptidyl-prolyl cis-trans isomerase activity"/>
    <property type="evidence" value="ECO:0007669"/>
    <property type="project" value="UniProtKB-UniRule"/>
</dbReference>
<proteinExistence type="inferred from homology"/>
<dbReference type="AlphaFoldDB" id="A0A558BR93"/>
<organism evidence="9 10">
    <name type="scientific">Hymenobacter setariae</name>
    <dbReference type="NCBI Taxonomy" id="2594794"/>
    <lineage>
        <taxon>Bacteria</taxon>
        <taxon>Pseudomonadati</taxon>
        <taxon>Bacteroidota</taxon>
        <taxon>Cytophagia</taxon>
        <taxon>Cytophagales</taxon>
        <taxon>Hymenobacteraceae</taxon>
        <taxon>Hymenobacter</taxon>
    </lineage>
</organism>
<comment type="similarity">
    <text evidence="2 6">Belongs to the FKBP-type PPIase family.</text>
</comment>
<dbReference type="Gene3D" id="3.10.50.40">
    <property type="match status" value="1"/>
</dbReference>
<comment type="caution">
    <text evidence="9">The sequence shown here is derived from an EMBL/GenBank/DDBJ whole genome shotgun (WGS) entry which is preliminary data.</text>
</comment>
<keyword evidence="7" id="KW-0732">Signal</keyword>
<evidence type="ECO:0000313" key="10">
    <source>
        <dbReference type="Proteomes" id="UP000317624"/>
    </source>
</evidence>
<keyword evidence="10" id="KW-1185">Reference proteome</keyword>
<feature type="chain" id="PRO_5035318315" description="Peptidyl-prolyl cis-trans isomerase" evidence="7">
    <location>
        <begin position="28"/>
        <end position="174"/>
    </location>
</feature>